<dbReference type="EMBL" id="CM040462">
    <property type="protein sequence ID" value="MCI4382032.1"/>
    <property type="molecule type" value="Genomic_DNA"/>
</dbReference>
<organism evidence="1 2">
    <name type="scientific">Pangasianodon gigas</name>
    <name type="common">Mekong giant catfish</name>
    <name type="synonym">Pangasius gigas</name>
    <dbReference type="NCBI Taxonomy" id="30993"/>
    <lineage>
        <taxon>Eukaryota</taxon>
        <taxon>Metazoa</taxon>
        <taxon>Chordata</taxon>
        <taxon>Craniata</taxon>
        <taxon>Vertebrata</taxon>
        <taxon>Euteleostomi</taxon>
        <taxon>Actinopterygii</taxon>
        <taxon>Neopterygii</taxon>
        <taxon>Teleostei</taxon>
        <taxon>Ostariophysi</taxon>
        <taxon>Siluriformes</taxon>
        <taxon>Pangasiidae</taxon>
        <taxon>Pangasianodon</taxon>
    </lineage>
</organism>
<protein>
    <submittedName>
        <fullName evidence="1">Uncharacterized protein</fullName>
    </submittedName>
</protein>
<dbReference type="Proteomes" id="UP000829447">
    <property type="component" value="Linkage Group LG9"/>
</dbReference>
<name>A0ACC5WT00_PANGG</name>
<comment type="caution">
    <text evidence="1">The sequence shown here is derived from an EMBL/GenBank/DDBJ whole genome shotgun (WGS) entry which is preliminary data.</text>
</comment>
<gene>
    <name evidence="1" type="ORF">PGIGA_G00258740</name>
</gene>
<sequence>MDVFFRRHFKRKEAVFARPGGEGSEPCRSRRPSIAVPASRARRRSSAGFASATLAQRRRSSAQLQSLQSLQSVPHAASGRSTKTGNARRRSSTTTPGANPRFAVRRKKASKLRNIDTHLLGPSMLLASLIQMTEEEEDVRDQIVGQVELKGSMSYVCSDPLLSEGDSESDSPSSTTNSDNDQNSEPCDEHLTEAGLSEQEFRNSSVLCQRNCLPLSVVVERVQAHTLIRVPRCLRRNSSYLGHAEGGPQGHYCQKRRRRRVSTISKAGSPWPGRGQPLPSRRNSTCWKTHAAFSPLMGAHYDPTLESWSGFLSYVKLLLSFSPNDVLCFYYYWSYPLPD</sequence>
<keyword evidence="2" id="KW-1185">Reference proteome</keyword>
<reference evidence="1 2" key="1">
    <citation type="journal article" date="2022" name="bioRxiv">
        <title>An ancient truncated duplication of the anti-Mullerian hormone receptor type 2 gene is a potential conserved master sex determinant in the Pangasiidae catfish family.</title>
        <authorList>
            <person name="Wen M."/>
            <person name="Pan Q."/>
            <person name="Jouanno E."/>
            <person name="Montfort J."/>
            <person name="Zahm M."/>
            <person name="Cabau C."/>
            <person name="Klopp C."/>
            <person name="Iampietro C."/>
            <person name="Roques C."/>
            <person name="Bouchez O."/>
            <person name="Castinel A."/>
            <person name="Donnadieu C."/>
            <person name="Parrinello H."/>
            <person name="Poncet C."/>
            <person name="Belmonte E."/>
            <person name="Gautier V."/>
            <person name="Avarre J.-C."/>
            <person name="Dugue R."/>
            <person name="Gustiano R."/>
            <person name="Ha T.T.T."/>
            <person name="Campet M."/>
            <person name="Sriphairoj K."/>
            <person name="Ribolli J."/>
            <person name="de Almeida F.L."/>
            <person name="Desvignes T."/>
            <person name="Postlethwait J.H."/>
            <person name="Bucao C.F."/>
            <person name="Robinson-Rechavi M."/>
            <person name="Bobe J."/>
            <person name="Herpin A."/>
            <person name="Guiguen Y."/>
        </authorList>
    </citation>
    <scope>NUCLEOTIDE SEQUENCE [LARGE SCALE GENOMIC DNA]</scope>
    <source>
        <strain evidence="1">YG-Dec2019</strain>
    </source>
</reference>
<proteinExistence type="predicted"/>
<evidence type="ECO:0000313" key="2">
    <source>
        <dbReference type="Proteomes" id="UP000829447"/>
    </source>
</evidence>
<accession>A0ACC5WT00</accession>
<evidence type="ECO:0000313" key="1">
    <source>
        <dbReference type="EMBL" id="MCI4382032.1"/>
    </source>
</evidence>